<gene>
    <name evidence="2" type="ORF">Fcan01_14057</name>
</gene>
<dbReference type="OrthoDB" id="6781779at2759"/>
<comment type="caution">
    <text evidence="2">The sequence shown here is derived from an EMBL/GenBank/DDBJ whole genome shotgun (WGS) entry which is preliminary data.</text>
</comment>
<feature type="compositionally biased region" description="Basic and acidic residues" evidence="1">
    <location>
        <begin position="186"/>
        <end position="201"/>
    </location>
</feature>
<name>A0A226E111_FOLCA</name>
<feature type="region of interest" description="Disordered" evidence="1">
    <location>
        <begin position="153"/>
        <end position="221"/>
    </location>
</feature>
<proteinExistence type="predicted"/>
<dbReference type="EMBL" id="LNIX01000008">
    <property type="protein sequence ID" value="OXA50657.1"/>
    <property type="molecule type" value="Genomic_DNA"/>
</dbReference>
<organism evidence="2 3">
    <name type="scientific">Folsomia candida</name>
    <name type="common">Springtail</name>
    <dbReference type="NCBI Taxonomy" id="158441"/>
    <lineage>
        <taxon>Eukaryota</taxon>
        <taxon>Metazoa</taxon>
        <taxon>Ecdysozoa</taxon>
        <taxon>Arthropoda</taxon>
        <taxon>Hexapoda</taxon>
        <taxon>Collembola</taxon>
        <taxon>Entomobryomorpha</taxon>
        <taxon>Isotomoidea</taxon>
        <taxon>Isotomidae</taxon>
        <taxon>Proisotominae</taxon>
        <taxon>Folsomia</taxon>
    </lineage>
</organism>
<protein>
    <submittedName>
        <fullName evidence="2">Uncharacterized protein</fullName>
    </submittedName>
</protein>
<feature type="compositionally biased region" description="Acidic residues" evidence="1">
    <location>
        <begin position="378"/>
        <end position="392"/>
    </location>
</feature>
<evidence type="ECO:0000313" key="2">
    <source>
        <dbReference type="EMBL" id="OXA50657.1"/>
    </source>
</evidence>
<dbReference type="AlphaFoldDB" id="A0A226E111"/>
<reference evidence="2 3" key="1">
    <citation type="submission" date="2015-12" db="EMBL/GenBank/DDBJ databases">
        <title>The genome of Folsomia candida.</title>
        <authorList>
            <person name="Faddeeva A."/>
            <person name="Derks M.F."/>
            <person name="Anvar Y."/>
            <person name="Smit S."/>
            <person name="Van Straalen N."/>
            <person name="Roelofs D."/>
        </authorList>
    </citation>
    <scope>NUCLEOTIDE SEQUENCE [LARGE SCALE GENOMIC DNA]</scope>
    <source>
        <strain evidence="2 3">VU population</strain>
        <tissue evidence="2">Whole body</tissue>
    </source>
</reference>
<dbReference type="Proteomes" id="UP000198287">
    <property type="component" value="Unassembled WGS sequence"/>
</dbReference>
<sequence>MVMKISSFFLRPPRREGNVFPTGFFGMKSNNPAFLLRNGKWMNFSSLVKVGLVFAIFCVLQNAGLPNSATPPNYFHHSHFHRHRNVTTHPSHLHHHVPSPSDLITQTSHLSLQDEPFRLDPLEGEEDTYDPVEAYHQLRRHYLTSTSRVDRAHYGIGGGNYPSPSGQTRHHTHSTNHHHNNYHDTGSSDRRDNNNRNRNDNGRSYGQIRGESGPHSHSSPLNRQRCYVCLPPNRVSREAKDILAMFGREDPREIADCAEFTPENANSYEFNCPPGFGGCLNVSRACSKYRLNDCKKANSVEFCYCTEPLCNDVKPVPLPLSPRDDDLDDDEDSRAGGGSGERSVSNKEEEVPSDSELVHTPSNDKNRKDSSVALANFDADDDTANSGEDDDDVRSLKDGGGGDLKNLNSSSALGKSGGNIFLLVTLAFLLVWRSDISENLMPFCGRAGSSGGLHFS</sequence>
<evidence type="ECO:0000313" key="3">
    <source>
        <dbReference type="Proteomes" id="UP000198287"/>
    </source>
</evidence>
<evidence type="ECO:0000256" key="1">
    <source>
        <dbReference type="SAM" id="MobiDB-lite"/>
    </source>
</evidence>
<accession>A0A226E111</accession>
<feature type="region of interest" description="Disordered" evidence="1">
    <location>
        <begin position="315"/>
        <end position="405"/>
    </location>
</feature>
<keyword evidence="3" id="KW-1185">Reference proteome</keyword>
<feature type="compositionally biased region" description="Basic residues" evidence="1">
    <location>
        <begin position="168"/>
        <end position="180"/>
    </location>
</feature>